<reference evidence="6 7" key="1">
    <citation type="submission" date="2016-01" db="EMBL/GenBank/DDBJ databases">
        <title>Characterization of the Clostridium difficile lineages that are prevalent in Hong Kong and China.</title>
        <authorList>
            <person name="Kwok J.S.-L."/>
            <person name="Lam W.-Y."/>
            <person name="Ip M."/>
            <person name="Chan T.-F."/>
            <person name="Hawkey P.M."/>
            <person name="Tsui S.K.-W."/>
        </authorList>
    </citation>
    <scope>NUCLEOTIDE SEQUENCE [LARGE SCALE GENOMIC DNA]</scope>
    <source>
        <strain evidence="6 7">300064</strain>
    </source>
</reference>
<comment type="similarity">
    <text evidence="1">Belongs to the GTP cyclohydrolase I type 2/NIF3 family.</text>
</comment>
<evidence type="ECO:0000313" key="7">
    <source>
        <dbReference type="Proteomes" id="UP000238081"/>
    </source>
</evidence>
<dbReference type="GO" id="GO:0046872">
    <property type="term" value="F:metal ion binding"/>
    <property type="evidence" value="ECO:0007669"/>
    <property type="project" value="UniProtKB-KW"/>
</dbReference>
<dbReference type="Pfam" id="PF01784">
    <property type="entry name" value="DUF34_NIF3"/>
    <property type="match status" value="1"/>
</dbReference>
<gene>
    <name evidence="6" type="ORF">AWN73_03295</name>
    <name evidence="5" type="ORF">CBU02nite_15750</name>
</gene>
<evidence type="ECO:0000313" key="5">
    <source>
        <dbReference type="EMBL" id="GEQ21069.1"/>
    </source>
</evidence>
<sequence>MSKVIDISNKIEKMAPVSLKEDYDNVGIMVGDPNQSIKKVLFALDCTNEVIEEAVQNKCDMIIAHHPLFFRKPKSIVKGELLGDKVFKLIKEDITLYACHTNLDSAQNGINETIVKMLGFNSGEIIEPHDRNENKDCGIGRIIRLNDSISLDEVIKRIKNNLKIDNLRVAKGREKINTIAVINGSGQDFFNVAERLGADCIITGDTTYHFVSDYKELGVNIIDAGHFGTEFVVFLKTLEFLKEEFKDIEFIDSKKSKDPYEFY</sequence>
<feature type="binding site" evidence="4">
    <location>
        <position position="66"/>
    </location>
    <ligand>
        <name>a divalent metal cation</name>
        <dbReference type="ChEBI" id="CHEBI:60240"/>
        <label>1</label>
    </ligand>
</feature>
<name>A0A2S7FAV8_CLOBU</name>
<keyword evidence="3 4" id="KW-0479">Metal-binding</keyword>
<keyword evidence="5" id="KW-0378">Hydrolase</keyword>
<dbReference type="AlphaFoldDB" id="A0A2S7FAV8"/>
<dbReference type="InterPro" id="IPR036069">
    <property type="entry name" value="DUF34/NIF3_sf"/>
</dbReference>
<feature type="binding site" evidence="4">
    <location>
        <position position="226"/>
    </location>
    <ligand>
        <name>a divalent metal cation</name>
        <dbReference type="ChEBI" id="CHEBI:60240"/>
        <label>1</label>
    </ligand>
</feature>
<evidence type="ECO:0000256" key="4">
    <source>
        <dbReference type="PIRSR" id="PIRSR602678-1"/>
    </source>
</evidence>
<feature type="binding site" evidence="4">
    <location>
        <position position="65"/>
    </location>
    <ligand>
        <name>a divalent metal cation</name>
        <dbReference type="ChEBI" id="CHEBI:60240"/>
        <label>1</label>
    </ligand>
</feature>
<dbReference type="FunFam" id="3.40.1390.30:FF:000001">
    <property type="entry name" value="GTP cyclohydrolase 1 type 2"/>
    <property type="match status" value="1"/>
</dbReference>
<dbReference type="PANTHER" id="PTHR13799">
    <property type="entry name" value="NGG1 INTERACTING FACTOR 3"/>
    <property type="match status" value="1"/>
</dbReference>
<reference evidence="5 8" key="2">
    <citation type="submission" date="2019-07" db="EMBL/GenBank/DDBJ databases">
        <title>Whole genome shotgun sequence of Clostridium butyricum NBRC 3858.</title>
        <authorList>
            <person name="Hosoyama A."/>
            <person name="Uohara A."/>
            <person name="Ohji S."/>
            <person name="Ichikawa N."/>
        </authorList>
    </citation>
    <scope>NUCLEOTIDE SEQUENCE [LARGE SCALE GENOMIC DNA]</scope>
    <source>
        <strain evidence="5 8">NBRC 3858</strain>
    </source>
</reference>
<dbReference type="GO" id="GO:0005737">
    <property type="term" value="C:cytoplasm"/>
    <property type="evidence" value="ECO:0007669"/>
    <property type="project" value="TreeGrafter"/>
</dbReference>
<protein>
    <recommendedName>
        <fullName evidence="2">GTP cyclohydrolase 1 type 2 homolog</fullName>
    </recommendedName>
</protein>
<dbReference type="PANTHER" id="PTHR13799:SF14">
    <property type="entry name" value="GTP CYCLOHYDROLASE 1 TYPE 2 HOMOLOG"/>
    <property type="match status" value="1"/>
</dbReference>
<evidence type="ECO:0000313" key="8">
    <source>
        <dbReference type="Proteomes" id="UP000321089"/>
    </source>
</evidence>
<dbReference type="EMBL" id="LRDH01000107">
    <property type="protein sequence ID" value="PPV14753.1"/>
    <property type="molecule type" value="Genomic_DNA"/>
</dbReference>
<dbReference type="NCBIfam" id="TIGR00486">
    <property type="entry name" value="YbgI_SA1388"/>
    <property type="match status" value="1"/>
</dbReference>
<dbReference type="SUPFAM" id="SSF102705">
    <property type="entry name" value="NIF3 (NGG1p interacting factor 3)-like"/>
    <property type="match status" value="1"/>
</dbReference>
<dbReference type="InterPro" id="IPR002678">
    <property type="entry name" value="DUF34/NIF3"/>
</dbReference>
<evidence type="ECO:0000313" key="6">
    <source>
        <dbReference type="EMBL" id="PPV14753.1"/>
    </source>
</evidence>
<dbReference type="Proteomes" id="UP000321089">
    <property type="component" value="Unassembled WGS sequence"/>
</dbReference>
<organism evidence="6 7">
    <name type="scientific">Clostridium butyricum</name>
    <dbReference type="NCBI Taxonomy" id="1492"/>
    <lineage>
        <taxon>Bacteria</taxon>
        <taxon>Bacillati</taxon>
        <taxon>Bacillota</taxon>
        <taxon>Clostridia</taxon>
        <taxon>Eubacteriales</taxon>
        <taxon>Clostridiaceae</taxon>
        <taxon>Clostridium</taxon>
    </lineage>
</organism>
<evidence type="ECO:0000256" key="1">
    <source>
        <dbReference type="ARBA" id="ARBA00006964"/>
    </source>
</evidence>
<evidence type="ECO:0000256" key="2">
    <source>
        <dbReference type="ARBA" id="ARBA00022112"/>
    </source>
</evidence>
<comment type="caution">
    <text evidence="6">The sequence shown here is derived from an EMBL/GenBank/DDBJ whole genome shotgun (WGS) entry which is preliminary data.</text>
</comment>
<dbReference type="Proteomes" id="UP000238081">
    <property type="component" value="Unassembled WGS sequence"/>
</dbReference>
<feature type="binding site" evidence="4">
    <location>
        <position position="230"/>
    </location>
    <ligand>
        <name>a divalent metal cation</name>
        <dbReference type="ChEBI" id="CHEBI:60240"/>
        <label>1</label>
    </ligand>
</feature>
<accession>A0A2S7FAV8</accession>
<evidence type="ECO:0000256" key="3">
    <source>
        <dbReference type="ARBA" id="ARBA00022723"/>
    </source>
</evidence>
<dbReference type="EMBL" id="BKBC01000016">
    <property type="protein sequence ID" value="GEQ21069.1"/>
    <property type="molecule type" value="Genomic_DNA"/>
</dbReference>
<proteinExistence type="inferred from homology"/>
<feature type="binding site" evidence="4">
    <location>
        <position position="104"/>
    </location>
    <ligand>
        <name>a divalent metal cation</name>
        <dbReference type="ChEBI" id="CHEBI:60240"/>
        <label>1</label>
    </ligand>
</feature>
<dbReference type="Gene3D" id="3.40.1390.30">
    <property type="entry name" value="NIF3 (NGG1p interacting factor 3)-like"/>
    <property type="match status" value="2"/>
</dbReference>
<dbReference type="RefSeq" id="WP_024040179.1">
    <property type="nucleotide sequence ID" value="NZ_BKBC01000016.1"/>
</dbReference>
<dbReference type="GO" id="GO:0016787">
    <property type="term" value="F:hydrolase activity"/>
    <property type="evidence" value="ECO:0007669"/>
    <property type="project" value="UniProtKB-KW"/>
</dbReference>